<dbReference type="KEGG" id="syc:syc0973_d"/>
<dbReference type="AlphaFoldDB" id="A0A0H3K2F7"/>
<protein>
    <submittedName>
        <fullName evidence="2">Uncharacterized protein</fullName>
    </submittedName>
</protein>
<dbReference type="Proteomes" id="UP000001175">
    <property type="component" value="Chromosome"/>
</dbReference>
<accession>A0A0H3K2F7</accession>
<evidence type="ECO:0000313" key="3">
    <source>
        <dbReference type="Proteomes" id="UP000001175"/>
    </source>
</evidence>
<organism evidence="2 3">
    <name type="scientific">Synechococcus sp. (strain ATCC 27144 / PCC 6301 / SAUG 1402/1)</name>
    <name type="common">Anacystis nidulans</name>
    <dbReference type="NCBI Taxonomy" id="269084"/>
    <lineage>
        <taxon>Bacteria</taxon>
        <taxon>Bacillati</taxon>
        <taxon>Cyanobacteriota</taxon>
        <taxon>Cyanophyceae</taxon>
        <taxon>Synechococcales</taxon>
        <taxon>Synechococcaceae</taxon>
        <taxon>Synechococcus</taxon>
    </lineage>
</organism>
<dbReference type="eggNOG" id="ENOG5031IQT">
    <property type="taxonomic scope" value="Bacteria"/>
</dbReference>
<evidence type="ECO:0000313" key="2">
    <source>
        <dbReference type="EMBL" id="BAD79163.1"/>
    </source>
</evidence>
<feature type="region of interest" description="Disordered" evidence="1">
    <location>
        <begin position="165"/>
        <end position="193"/>
    </location>
</feature>
<name>A0A0H3K2F7_SYNP6</name>
<sequence length="386" mass="41881">MNPTGTAIAVQVRHQTAMDADFAHRNHPLALATAVQTRLQVYQQLRQQYPNASLTAELVSVQGEQFVVRAQVEIGGQTLATGLGAATQIEEAEDRARLRVLELLGLSPECSAPTQWEVQVVAQATPALAAPANDRALAAVSTPIAATPPAIAPELEPEIPAFDEVEAEPELPSEPRVTQTALPERDRPRPAQPAAVTAELPLLEQPPAPTASLSAVPTDWSEDLAEIEVELKRLMWSEAEEQAYLLQHFGKRSRALIADYDQLLLFLDHLRSLPTPGLSPKPTIALEPEPKAAPTVSLPPLPEPTVIPTPAPAIAPPVEQPNRSEAMELTSAAVKRLGWTNRQGSDHLRQTYGKASRQQLTTEELLDFLHYLHRLSPPPSSEAVPF</sequence>
<gene>
    <name evidence="2" type="ordered locus">syc0973_d</name>
</gene>
<dbReference type="EMBL" id="AP008231">
    <property type="protein sequence ID" value="BAD79163.1"/>
    <property type="molecule type" value="Genomic_DNA"/>
</dbReference>
<proteinExistence type="predicted"/>
<reference evidence="2 3" key="1">
    <citation type="journal article" date="2007" name="Photosyn. Res.">
        <title>Complete nucleotide sequence of the freshwater unicellular cyanobacterium Synechococcus elongatus PCC 6301 chromosome: gene content and organization.</title>
        <authorList>
            <person name="Sugita C."/>
            <person name="Ogata K."/>
            <person name="Shikata M."/>
            <person name="Jikuya H."/>
            <person name="Takano J."/>
            <person name="Furumichi M."/>
            <person name="Kanehisa M."/>
            <person name="Omata T."/>
            <person name="Sugiura M."/>
            <person name="Sugita M."/>
        </authorList>
    </citation>
    <scope>NUCLEOTIDE SEQUENCE [LARGE SCALE GENOMIC DNA]</scope>
    <source>
        <strain evidence="3">ATCC 27144 / PCC 6301 / SAUG 1402/1</strain>
    </source>
</reference>
<dbReference type="GeneID" id="72429372"/>
<evidence type="ECO:0000256" key="1">
    <source>
        <dbReference type="SAM" id="MobiDB-lite"/>
    </source>
</evidence>
<dbReference type="RefSeq" id="WP_011243285.1">
    <property type="nucleotide sequence ID" value="NC_006576.1"/>
</dbReference>